<gene>
    <name evidence="1" type="ORF">HU200_051394</name>
</gene>
<sequence>MRANTADRWIQARVSRYGPVSPLFGAPTVLLTGPAANRFVFFSGALEMQQPRSGQRILGERSILDIMGADHKRIRGHAEALRRQDRRRGAPPPRRELMERAARRHGVGLLALMKRLTFDITQVAFL</sequence>
<comment type="caution">
    <text evidence="1">The sequence shown here is derived from an EMBL/GenBank/DDBJ whole genome shotgun (WGS) entry which is preliminary data.</text>
</comment>
<dbReference type="SUPFAM" id="SSF48264">
    <property type="entry name" value="Cytochrome P450"/>
    <property type="match status" value="1"/>
</dbReference>
<name>A0A835AKF0_9POAL</name>
<protein>
    <recommendedName>
        <fullName evidence="3">Cytochrome P450</fullName>
    </recommendedName>
</protein>
<dbReference type="Gene3D" id="1.10.630.10">
    <property type="entry name" value="Cytochrome P450"/>
    <property type="match status" value="1"/>
</dbReference>
<dbReference type="GO" id="GO:0005506">
    <property type="term" value="F:iron ion binding"/>
    <property type="evidence" value="ECO:0007669"/>
    <property type="project" value="InterPro"/>
</dbReference>
<dbReference type="Proteomes" id="UP000636709">
    <property type="component" value="Unassembled WGS sequence"/>
</dbReference>
<dbReference type="InterPro" id="IPR036396">
    <property type="entry name" value="Cyt_P450_sf"/>
</dbReference>
<keyword evidence="2" id="KW-1185">Reference proteome</keyword>
<dbReference type="GO" id="GO:0020037">
    <property type="term" value="F:heme binding"/>
    <property type="evidence" value="ECO:0007669"/>
    <property type="project" value="InterPro"/>
</dbReference>
<dbReference type="EMBL" id="JACEFO010002272">
    <property type="protein sequence ID" value="KAF8669072.1"/>
    <property type="molecule type" value="Genomic_DNA"/>
</dbReference>
<reference evidence="1" key="1">
    <citation type="submission" date="2020-07" db="EMBL/GenBank/DDBJ databases">
        <title>Genome sequence and genetic diversity analysis of an under-domesticated orphan crop, white fonio (Digitaria exilis).</title>
        <authorList>
            <person name="Bennetzen J.L."/>
            <person name="Chen S."/>
            <person name="Ma X."/>
            <person name="Wang X."/>
            <person name="Yssel A.E.J."/>
            <person name="Chaluvadi S.R."/>
            <person name="Johnson M."/>
            <person name="Gangashetty P."/>
            <person name="Hamidou F."/>
            <person name="Sanogo M.D."/>
            <person name="Zwaenepoel A."/>
            <person name="Wallace J."/>
            <person name="Van De Peer Y."/>
            <person name="Van Deynze A."/>
        </authorList>
    </citation>
    <scope>NUCLEOTIDE SEQUENCE</scope>
    <source>
        <tissue evidence="1">Leaves</tissue>
    </source>
</reference>
<dbReference type="AlphaFoldDB" id="A0A835AKF0"/>
<proteinExistence type="predicted"/>
<accession>A0A835AKF0</accession>
<evidence type="ECO:0008006" key="3">
    <source>
        <dbReference type="Google" id="ProtNLM"/>
    </source>
</evidence>
<evidence type="ECO:0000313" key="2">
    <source>
        <dbReference type="Proteomes" id="UP000636709"/>
    </source>
</evidence>
<dbReference type="GO" id="GO:0016705">
    <property type="term" value="F:oxidoreductase activity, acting on paired donors, with incorporation or reduction of molecular oxygen"/>
    <property type="evidence" value="ECO:0007669"/>
    <property type="project" value="InterPro"/>
</dbReference>
<dbReference type="GO" id="GO:0004497">
    <property type="term" value="F:monooxygenase activity"/>
    <property type="evidence" value="ECO:0007669"/>
    <property type="project" value="InterPro"/>
</dbReference>
<evidence type="ECO:0000313" key="1">
    <source>
        <dbReference type="EMBL" id="KAF8669072.1"/>
    </source>
</evidence>
<organism evidence="1 2">
    <name type="scientific">Digitaria exilis</name>
    <dbReference type="NCBI Taxonomy" id="1010633"/>
    <lineage>
        <taxon>Eukaryota</taxon>
        <taxon>Viridiplantae</taxon>
        <taxon>Streptophyta</taxon>
        <taxon>Embryophyta</taxon>
        <taxon>Tracheophyta</taxon>
        <taxon>Spermatophyta</taxon>
        <taxon>Magnoliopsida</taxon>
        <taxon>Liliopsida</taxon>
        <taxon>Poales</taxon>
        <taxon>Poaceae</taxon>
        <taxon>PACMAD clade</taxon>
        <taxon>Panicoideae</taxon>
        <taxon>Panicodae</taxon>
        <taxon>Paniceae</taxon>
        <taxon>Anthephorinae</taxon>
        <taxon>Digitaria</taxon>
    </lineage>
</organism>
<dbReference type="OrthoDB" id="3945418at2759"/>